<dbReference type="NCBIfam" id="TIGR00546">
    <property type="entry name" value="lnt"/>
    <property type="match status" value="1"/>
</dbReference>
<keyword evidence="5 9" id="KW-0812">Transmembrane</keyword>
<comment type="function">
    <text evidence="9">Catalyzes the phospholipid dependent N-acylation of the N-terminal cysteine of apolipoprotein, the last step in lipoprotein maturation.</text>
</comment>
<proteinExistence type="inferred from homology"/>
<feature type="transmembrane region" description="Helical" evidence="9">
    <location>
        <begin position="12"/>
        <end position="33"/>
    </location>
</feature>
<dbReference type="Gene3D" id="3.60.110.10">
    <property type="entry name" value="Carbon-nitrogen hydrolase"/>
    <property type="match status" value="1"/>
</dbReference>
<feature type="transmembrane region" description="Helical" evidence="9">
    <location>
        <begin position="504"/>
        <end position="521"/>
    </location>
</feature>
<evidence type="ECO:0000313" key="11">
    <source>
        <dbReference type="EMBL" id="ABK43950.1"/>
    </source>
</evidence>
<keyword evidence="7 9" id="KW-0472">Membrane</keyword>
<dbReference type="SUPFAM" id="SSF56317">
    <property type="entry name" value="Carbon-nitrogen hydrolase"/>
    <property type="match status" value="1"/>
</dbReference>
<feature type="transmembrane region" description="Helical" evidence="9">
    <location>
        <begin position="100"/>
        <end position="128"/>
    </location>
</feature>
<evidence type="ECO:0000256" key="6">
    <source>
        <dbReference type="ARBA" id="ARBA00022989"/>
    </source>
</evidence>
<evidence type="ECO:0000256" key="5">
    <source>
        <dbReference type="ARBA" id="ARBA00022692"/>
    </source>
</evidence>
<keyword evidence="9" id="KW-0997">Cell inner membrane</keyword>
<feature type="transmembrane region" description="Helical" evidence="9">
    <location>
        <begin position="211"/>
        <end position="228"/>
    </location>
</feature>
<dbReference type="PANTHER" id="PTHR38686">
    <property type="entry name" value="APOLIPOPROTEIN N-ACYLTRANSFERASE"/>
    <property type="match status" value="1"/>
</dbReference>
<keyword evidence="6 9" id="KW-1133">Transmembrane helix</keyword>
<evidence type="ECO:0000259" key="10">
    <source>
        <dbReference type="PROSITE" id="PS50263"/>
    </source>
</evidence>
<comment type="similarity">
    <text evidence="2 9">Belongs to the CN hydrolase family. Apolipoprotein N-acyltransferase subfamily.</text>
</comment>
<feature type="transmembrane region" description="Helical" evidence="9">
    <location>
        <begin position="179"/>
        <end position="199"/>
    </location>
</feature>
<keyword evidence="8 9" id="KW-0012">Acyltransferase</keyword>
<dbReference type="InterPro" id="IPR036526">
    <property type="entry name" value="C-N_Hydrolase_sf"/>
</dbReference>
<dbReference type="AlphaFoldDB" id="A0L7K7"/>
<name>A0L7K7_MAGMM</name>
<dbReference type="Pfam" id="PF00795">
    <property type="entry name" value="CN_hydrolase"/>
    <property type="match status" value="1"/>
</dbReference>
<reference evidence="12" key="1">
    <citation type="journal article" date="2009" name="Appl. Environ. Microbiol.">
        <title>Complete genome sequence of the chemolithoautotrophic marine magnetotactic coccus strain MC-1.</title>
        <authorList>
            <person name="Schubbe S."/>
            <person name="Williams T.J."/>
            <person name="Xie G."/>
            <person name="Kiss H.E."/>
            <person name="Brettin T.S."/>
            <person name="Martinez D."/>
            <person name="Ross C.A."/>
            <person name="Schuler D."/>
            <person name="Cox B.L."/>
            <person name="Nealson K.H."/>
            <person name="Bazylinski D.A."/>
        </authorList>
    </citation>
    <scope>NUCLEOTIDE SEQUENCE [LARGE SCALE GENOMIC DNA]</scope>
    <source>
        <strain evidence="12">ATCC BAA-1437 / JCM 17883 / MC-1</strain>
    </source>
</reference>
<accession>A0L7K7</accession>
<dbReference type="HOGENOM" id="CLU_019563_3_1_5"/>
<dbReference type="KEGG" id="mgm:Mmc1_1439"/>
<dbReference type="UniPathway" id="UPA00666"/>
<evidence type="ECO:0000256" key="2">
    <source>
        <dbReference type="ARBA" id="ARBA00010065"/>
    </source>
</evidence>
<comment type="catalytic activity">
    <reaction evidence="9">
        <text>N-terminal S-1,2-diacyl-sn-glyceryl-L-cysteinyl-[lipoprotein] + a glycerophospholipid = N-acyl-S-1,2-diacyl-sn-glyceryl-L-cysteinyl-[lipoprotein] + a 2-acyl-sn-glycero-3-phospholipid + H(+)</text>
        <dbReference type="Rhea" id="RHEA:48228"/>
        <dbReference type="Rhea" id="RHEA-COMP:14681"/>
        <dbReference type="Rhea" id="RHEA-COMP:14684"/>
        <dbReference type="ChEBI" id="CHEBI:15378"/>
        <dbReference type="ChEBI" id="CHEBI:136912"/>
        <dbReference type="ChEBI" id="CHEBI:140656"/>
        <dbReference type="ChEBI" id="CHEBI:140657"/>
        <dbReference type="ChEBI" id="CHEBI:140660"/>
        <dbReference type="EC" id="2.3.1.269"/>
    </reaction>
</comment>
<dbReference type="HAMAP" id="MF_01148">
    <property type="entry name" value="Lnt"/>
    <property type="match status" value="1"/>
</dbReference>
<dbReference type="STRING" id="156889.Mmc1_1439"/>
<feature type="transmembrane region" description="Helical" evidence="9">
    <location>
        <begin position="69"/>
        <end position="88"/>
    </location>
</feature>
<sequence length="524" mass="57733" precursor="true">MSITRILHRSVRLLWAICLARFGQVDALLVMAAAALSRLGFQPQGWYWATIAGFALWLALLQRSTFKRALWLGYLFGVCHFALNFTWLVPALSRNNDAPWVVGVLGVVGLAAVVALYPMLVAGGLALLRPRPLLVPPLAATLWVCSEWLRGHLFSGFPWGQSGMAWMPWQSLIQVADLGGIYLLSFLLLLTAAVVRLLFDPTLSARLRIGWLMGVALLLCGGHLYGQFKLLQPVPQTTYRVALVQGGVPQLEKWQKPLHDEHLDRYLGLSLDASGEKLDLLVWPETALAYFLQAEPARQARIAGVVRSMAVPLLFGVPHAVRQQPGVYRYYNGLGLMDGQGRWVATYHKHHLVPFGEYLPLRAWLPAWMDKITPGKQDFAQGAGPLVLPSPAGVLGPLLCYEVIFPAEVRQLANQGAALLVNATNDAWFGETAKPQHLQMARLRTIENRLPLVRVANTGISASFDAYGRAVGQLPVEQPGVAVHPIPHAPAGGSFYRRWGDWEGLFWAALLLLFGVANWAARKG</sequence>
<evidence type="ECO:0000256" key="4">
    <source>
        <dbReference type="ARBA" id="ARBA00022679"/>
    </source>
</evidence>
<dbReference type="EC" id="2.3.1.269" evidence="9"/>
<evidence type="ECO:0000256" key="7">
    <source>
        <dbReference type="ARBA" id="ARBA00023136"/>
    </source>
</evidence>
<dbReference type="Proteomes" id="UP000002586">
    <property type="component" value="Chromosome"/>
</dbReference>
<dbReference type="InterPro" id="IPR045378">
    <property type="entry name" value="LNT_N"/>
</dbReference>
<comment type="pathway">
    <text evidence="9">Protein modification; lipoprotein biosynthesis (N-acyl transfer).</text>
</comment>
<dbReference type="eggNOG" id="COG0815">
    <property type="taxonomic scope" value="Bacteria"/>
</dbReference>
<dbReference type="Pfam" id="PF20154">
    <property type="entry name" value="LNT_N"/>
    <property type="match status" value="1"/>
</dbReference>
<keyword evidence="12" id="KW-1185">Reference proteome</keyword>
<gene>
    <name evidence="9" type="primary">lnt</name>
    <name evidence="11" type="ordered locus">Mmc1_1439</name>
</gene>
<dbReference type="CDD" id="cd07571">
    <property type="entry name" value="ALP_N-acyl_transferase"/>
    <property type="match status" value="1"/>
</dbReference>
<dbReference type="InterPro" id="IPR004563">
    <property type="entry name" value="Apolipo_AcylTrfase"/>
</dbReference>
<dbReference type="GO" id="GO:0016410">
    <property type="term" value="F:N-acyltransferase activity"/>
    <property type="evidence" value="ECO:0007669"/>
    <property type="project" value="UniProtKB-UniRule"/>
</dbReference>
<feature type="transmembrane region" description="Helical" evidence="9">
    <location>
        <begin position="45"/>
        <end position="62"/>
    </location>
</feature>
<dbReference type="PROSITE" id="PS50263">
    <property type="entry name" value="CN_HYDROLASE"/>
    <property type="match status" value="1"/>
</dbReference>
<keyword evidence="4 9" id="KW-0808">Transferase</keyword>
<evidence type="ECO:0000313" key="12">
    <source>
        <dbReference type="Proteomes" id="UP000002586"/>
    </source>
</evidence>
<protein>
    <recommendedName>
        <fullName evidence="9">Apolipoprotein N-acyltransferase</fullName>
        <shortName evidence="9">ALP N-acyltransferase</shortName>
        <ecNumber evidence="9">2.3.1.269</ecNumber>
    </recommendedName>
</protein>
<dbReference type="GO" id="GO:0042158">
    <property type="term" value="P:lipoprotein biosynthetic process"/>
    <property type="evidence" value="ECO:0007669"/>
    <property type="project" value="UniProtKB-UniRule"/>
</dbReference>
<dbReference type="InterPro" id="IPR003010">
    <property type="entry name" value="C-N_Hydrolase"/>
</dbReference>
<comment type="subcellular location">
    <subcellularLocation>
        <location evidence="9">Cell inner membrane</location>
        <topology evidence="9">Multi-pass membrane protein</topology>
    </subcellularLocation>
    <subcellularLocation>
        <location evidence="1">Cell membrane</location>
        <topology evidence="1">Multi-pass membrane protein</topology>
    </subcellularLocation>
</comment>
<reference evidence="11 12" key="2">
    <citation type="journal article" date="2012" name="Int. J. Syst. Evol. Microbiol.">
        <title>Magnetococcus marinus gen. nov., sp. nov., a marine, magnetotactic bacterium that represents a novel lineage (Magnetococcaceae fam. nov.; Magnetococcales ord. nov.) at the base of the Alphaproteobacteria.</title>
        <authorList>
            <person name="Bazylinski D.A."/>
            <person name="Williams T.J."/>
            <person name="Lefevre C.T."/>
            <person name="Berg R.J."/>
            <person name="Zhang C.L."/>
            <person name="Bowser S.S."/>
            <person name="Dean A.J."/>
            <person name="Beveridge T.J."/>
        </authorList>
    </citation>
    <scope>NUCLEOTIDE SEQUENCE [LARGE SCALE GENOMIC DNA]</scope>
    <source>
        <strain evidence="12">ATCC BAA-1437 / JCM 17883 / MC-1</strain>
    </source>
</reference>
<dbReference type="EMBL" id="CP000471">
    <property type="protein sequence ID" value="ABK43950.1"/>
    <property type="molecule type" value="Genomic_DNA"/>
</dbReference>
<dbReference type="PANTHER" id="PTHR38686:SF1">
    <property type="entry name" value="APOLIPOPROTEIN N-ACYLTRANSFERASE"/>
    <property type="match status" value="1"/>
</dbReference>
<evidence type="ECO:0000256" key="3">
    <source>
        <dbReference type="ARBA" id="ARBA00022475"/>
    </source>
</evidence>
<organism evidence="11 12">
    <name type="scientific">Magnetococcus marinus (strain ATCC BAA-1437 / JCM 17883 / MC-1)</name>
    <dbReference type="NCBI Taxonomy" id="156889"/>
    <lineage>
        <taxon>Bacteria</taxon>
        <taxon>Pseudomonadati</taxon>
        <taxon>Pseudomonadota</taxon>
        <taxon>Magnetococcia</taxon>
        <taxon>Magnetococcales</taxon>
        <taxon>Magnetococcaceae</taxon>
        <taxon>Magnetococcus</taxon>
    </lineage>
</organism>
<evidence type="ECO:0000256" key="8">
    <source>
        <dbReference type="ARBA" id="ARBA00023315"/>
    </source>
</evidence>
<evidence type="ECO:0000256" key="1">
    <source>
        <dbReference type="ARBA" id="ARBA00004651"/>
    </source>
</evidence>
<keyword evidence="11" id="KW-0449">Lipoprotein</keyword>
<feature type="domain" description="CN hydrolase" evidence="10">
    <location>
        <begin position="244"/>
        <end position="488"/>
    </location>
</feature>
<dbReference type="GO" id="GO:0005886">
    <property type="term" value="C:plasma membrane"/>
    <property type="evidence" value="ECO:0007669"/>
    <property type="project" value="UniProtKB-SubCell"/>
</dbReference>
<evidence type="ECO:0000256" key="9">
    <source>
        <dbReference type="HAMAP-Rule" id="MF_01148"/>
    </source>
</evidence>
<keyword evidence="3 9" id="KW-1003">Cell membrane</keyword>